<evidence type="ECO:0000256" key="10">
    <source>
        <dbReference type="ARBA" id="ARBA00037847"/>
    </source>
</evidence>
<gene>
    <name evidence="11" type="ORF">PC118_g16433</name>
</gene>
<reference evidence="11" key="1">
    <citation type="submission" date="2018-10" db="EMBL/GenBank/DDBJ databases">
        <title>Effector identification in a new, highly contiguous assembly of the strawberry crown rot pathogen Phytophthora cactorum.</title>
        <authorList>
            <person name="Armitage A.D."/>
            <person name="Nellist C.F."/>
            <person name="Bates H."/>
            <person name="Vickerstaff R.J."/>
            <person name="Harrison R.J."/>
        </authorList>
    </citation>
    <scope>NUCLEOTIDE SEQUENCE</scope>
    <source>
        <strain evidence="11">P415</strain>
    </source>
</reference>
<dbReference type="SUPFAM" id="SSF53448">
    <property type="entry name" value="Nucleotide-diphospho-sugar transferases"/>
    <property type="match status" value="1"/>
</dbReference>
<evidence type="ECO:0000256" key="8">
    <source>
        <dbReference type="ARBA" id="ARBA00023034"/>
    </source>
</evidence>
<keyword evidence="4" id="KW-0808">Transferase</keyword>
<keyword evidence="8" id="KW-0333">Golgi apparatus</keyword>
<evidence type="ECO:0000256" key="6">
    <source>
        <dbReference type="ARBA" id="ARBA00022968"/>
    </source>
</evidence>
<name>A0A8T1FL04_9STRA</name>
<dbReference type="Gene3D" id="3.90.550.10">
    <property type="entry name" value="Spore Coat Polysaccharide Biosynthesis Protein SpsA, Chain A"/>
    <property type="match status" value="1"/>
</dbReference>
<keyword evidence="9" id="KW-0472">Membrane</keyword>
<keyword evidence="5" id="KW-0812">Transmembrane</keyword>
<keyword evidence="6" id="KW-0735">Signal-anchor</keyword>
<dbReference type="Proteomes" id="UP000697107">
    <property type="component" value="Unassembled WGS sequence"/>
</dbReference>
<dbReference type="AlphaFoldDB" id="A0A8T1FL04"/>
<dbReference type="InterPro" id="IPR022751">
    <property type="entry name" value="Alpha_mannosyltransferase"/>
</dbReference>
<dbReference type="GO" id="GO:0000139">
    <property type="term" value="C:Golgi membrane"/>
    <property type="evidence" value="ECO:0007669"/>
    <property type="project" value="UniProtKB-SubCell"/>
</dbReference>
<evidence type="ECO:0000256" key="1">
    <source>
        <dbReference type="ARBA" id="ARBA00004394"/>
    </source>
</evidence>
<protein>
    <recommendedName>
        <fullName evidence="13">Nucleotide-diphospho-sugar transferase</fullName>
    </recommendedName>
</protein>
<evidence type="ECO:0000313" key="12">
    <source>
        <dbReference type="Proteomes" id="UP000697107"/>
    </source>
</evidence>
<evidence type="ECO:0000313" key="11">
    <source>
        <dbReference type="EMBL" id="KAG2971172.1"/>
    </source>
</evidence>
<dbReference type="PANTHER" id="PTHR31646:SF1">
    <property type="entry name" value="ALPHA-1,2-MANNOSYLTRANSFERASE MNN2"/>
    <property type="match status" value="1"/>
</dbReference>
<sequence length="519" mass="60070">MLLWLAHSIGAFTSRLDGSLNDESSGKLQNSLPNFHDKDRLIRDFPSGDMKTRELKCVGWRATRGCSPNGPRDPEKDENCTQIIPRGESGYCEVDDTDSGERFRVMRRHCNSLIHTVQFRCKDAQKFVDFRVEADNAMQEALKPSFQLPNMNEARRDGVVMVVYPKLLASAYATIKLLRNVLHCQLPVEIWFRPDEMKNATILEPLRRLAKVEGNITFQEINDPRAKRFVAKIHAIYHSSFDRVLFLDADNVPVRDPSFLFTSPEFVKTGAIFWPDFWHPDSTIFGIYENALLWELIDMPFVDMFEQESGQLVVDRRRHAAPLALVWFYALHRPDFFSSLRLVWGDKDLFRLAWLKLEIPFTMIQTPPGMAGIIYNSLLRSDFCGLTMVQHDADGEILFLHRNQHKLTGKFTDSAEDSSLQEKVVDAVDVVPDSAERYADPTIWTHLLRFRKESSRRNYAIQSFRLDLDFETNKKCFGRRDVYRNPNFYVQEITAFNFSGLETLLRRFALESTQFSPDA</sequence>
<dbReference type="Pfam" id="PF11051">
    <property type="entry name" value="Mannosyl_trans3"/>
    <property type="match status" value="1"/>
</dbReference>
<dbReference type="PANTHER" id="PTHR31646">
    <property type="entry name" value="ALPHA-1,2-MANNOSYLTRANSFERASE MNN2"/>
    <property type="match status" value="1"/>
</dbReference>
<proteinExistence type="inferred from homology"/>
<dbReference type="InterPro" id="IPR029044">
    <property type="entry name" value="Nucleotide-diphossugar_trans"/>
</dbReference>
<comment type="caution">
    <text evidence="11">The sequence shown here is derived from an EMBL/GenBank/DDBJ whole genome shotgun (WGS) entry which is preliminary data.</text>
</comment>
<evidence type="ECO:0000256" key="5">
    <source>
        <dbReference type="ARBA" id="ARBA00022692"/>
    </source>
</evidence>
<evidence type="ECO:0000256" key="9">
    <source>
        <dbReference type="ARBA" id="ARBA00023136"/>
    </source>
</evidence>
<keyword evidence="7" id="KW-1133">Transmembrane helix</keyword>
<dbReference type="GO" id="GO:0000026">
    <property type="term" value="F:alpha-1,2-mannosyltransferase activity"/>
    <property type="evidence" value="ECO:0007669"/>
    <property type="project" value="TreeGrafter"/>
</dbReference>
<dbReference type="VEuPathDB" id="FungiDB:PC110_g18133"/>
<evidence type="ECO:0000256" key="7">
    <source>
        <dbReference type="ARBA" id="ARBA00022989"/>
    </source>
</evidence>
<evidence type="ECO:0000256" key="4">
    <source>
        <dbReference type="ARBA" id="ARBA00022679"/>
    </source>
</evidence>
<comment type="subcellular location">
    <subcellularLocation>
        <location evidence="10">Endomembrane system</location>
        <topology evidence="10">Single-pass membrane protein</topology>
    </subcellularLocation>
    <subcellularLocation>
        <location evidence="1">Golgi apparatus membrane</location>
    </subcellularLocation>
    <subcellularLocation>
        <location evidence="2">Membrane</location>
        <topology evidence="2">Single-pass type II membrane protein</topology>
    </subcellularLocation>
</comment>
<comment type="similarity">
    <text evidence="3">Belongs to the MNN1/MNT family.</text>
</comment>
<dbReference type="EMBL" id="RCML01000683">
    <property type="protein sequence ID" value="KAG2971172.1"/>
    <property type="molecule type" value="Genomic_DNA"/>
</dbReference>
<evidence type="ECO:0008006" key="13">
    <source>
        <dbReference type="Google" id="ProtNLM"/>
    </source>
</evidence>
<evidence type="ECO:0000256" key="3">
    <source>
        <dbReference type="ARBA" id="ARBA00009105"/>
    </source>
</evidence>
<dbReference type="GO" id="GO:0046354">
    <property type="term" value="P:mannan biosynthetic process"/>
    <property type="evidence" value="ECO:0007669"/>
    <property type="project" value="TreeGrafter"/>
</dbReference>
<organism evidence="11 12">
    <name type="scientific">Phytophthora cactorum</name>
    <dbReference type="NCBI Taxonomy" id="29920"/>
    <lineage>
        <taxon>Eukaryota</taxon>
        <taxon>Sar</taxon>
        <taxon>Stramenopiles</taxon>
        <taxon>Oomycota</taxon>
        <taxon>Peronosporomycetes</taxon>
        <taxon>Peronosporales</taxon>
        <taxon>Peronosporaceae</taxon>
        <taxon>Phytophthora</taxon>
    </lineage>
</organism>
<evidence type="ECO:0000256" key="2">
    <source>
        <dbReference type="ARBA" id="ARBA00004606"/>
    </source>
</evidence>
<accession>A0A8T1FL04</accession>